<keyword evidence="2" id="KW-1185">Reference proteome</keyword>
<protein>
    <submittedName>
        <fullName evidence="1">Uncharacterized protein</fullName>
    </submittedName>
</protein>
<proteinExistence type="predicted"/>
<sequence length="32" mass="3379">CSGSMIPDTNVGGKVATINEVSDDQKTTFLYS</sequence>
<feature type="non-terminal residue" evidence="1">
    <location>
        <position position="1"/>
    </location>
</feature>
<dbReference type="EMBL" id="JACHFE010000022">
    <property type="protein sequence ID" value="MBB5322921.1"/>
    <property type="molecule type" value="Genomic_DNA"/>
</dbReference>
<reference evidence="1 2" key="1">
    <citation type="submission" date="2020-08" db="EMBL/GenBank/DDBJ databases">
        <title>Genomic Encyclopedia of Type Strains, Phase IV (KMG-IV): sequencing the most valuable type-strain genomes for metagenomic binning, comparative biology and taxonomic classification.</title>
        <authorList>
            <person name="Goeker M."/>
        </authorList>
    </citation>
    <scope>NUCLEOTIDE SEQUENCE [LARGE SCALE GENOMIC DNA]</scope>
    <source>
        <strain evidence="1 2">DSM 22359</strain>
    </source>
</reference>
<evidence type="ECO:0000313" key="1">
    <source>
        <dbReference type="EMBL" id="MBB5322921.1"/>
    </source>
</evidence>
<name>A0A840UJN6_9GAMM</name>
<accession>A0A840UJN6</accession>
<gene>
    <name evidence="1" type="ORF">HNR38_003441</name>
</gene>
<comment type="caution">
    <text evidence="1">The sequence shown here is derived from an EMBL/GenBank/DDBJ whole genome shotgun (WGS) entry which is preliminary data.</text>
</comment>
<organism evidence="1 2">
    <name type="scientific">Marinobacter oulmenensis</name>
    <dbReference type="NCBI Taxonomy" id="643747"/>
    <lineage>
        <taxon>Bacteria</taxon>
        <taxon>Pseudomonadati</taxon>
        <taxon>Pseudomonadota</taxon>
        <taxon>Gammaproteobacteria</taxon>
        <taxon>Pseudomonadales</taxon>
        <taxon>Marinobacteraceae</taxon>
        <taxon>Marinobacter</taxon>
    </lineage>
</organism>
<dbReference type="AlphaFoldDB" id="A0A840UJN6"/>
<evidence type="ECO:0000313" key="2">
    <source>
        <dbReference type="Proteomes" id="UP000591735"/>
    </source>
</evidence>
<dbReference type="Proteomes" id="UP000591735">
    <property type="component" value="Unassembled WGS sequence"/>
</dbReference>